<evidence type="ECO:0000259" key="3">
    <source>
        <dbReference type="Pfam" id="PF04321"/>
    </source>
</evidence>
<dbReference type="Gene3D" id="3.40.50.720">
    <property type="entry name" value="NAD(P)-binding Rossmann-like Domain"/>
    <property type="match status" value="1"/>
</dbReference>
<evidence type="ECO:0000256" key="1">
    <source>
        <dbReference type="ARBA" id="ARBA00010944"/>
    </source>
</evidence>
<dbReference type="Proteomes" id="UP001597079">
    <property type="component" value="Unassembled WGS sequence"/>
</dbReference>
<dbReference type="CDD" id="cd05254">
    <property type="entry name" value="dTDP_HR_like_SDR_e"/>
    <property type="match status" value="1"/>
</dbReference>
<name>A0ABW4JED2_9BACL</name>
<gene>
    <name evidence="4" type="primary">rfbD</name>
    <name evidence="4" type="ORF">ACFSB2_04660</name>
</gene>
<proteinExistence type="inferred from homology"/>
<dbReference type="Pfam" id="PF04321">
    <property type="entry name" value="RmlD_sub_bind"/>
    <property type="match status" value="1"/>
</dbReference>
<comment type="function">
    <text evidence="2">Catalyzes the reduction of dTDP-6-deoxy-L-lyxo-4-hexulose to yield dTDP-L-rhamnose.</text>
</comment>
<comment type="pathway">
    <text evidence="2">Carbohydrate biosynthesis; dTDP-L-rhamnose biosynthesis.</text>
</comment>
<dbReference type="EMBL" id="JBHUCX010000014">
    <property type="protein sequence ID" value="MFD1674001.1"/>
    <property type="molecule type" value="Genomic_DNA"/>
</dbReference>
<dbReference type="InterPro" id="IPR005913">
    <property type="entry name" value="dTDP_dehydrorham_reduct"/>
</dbReference>
<protein>
    <recommendedName>
        <fullName evidence="2">dTDP-4-dehydrorhamnose reductase</fullName>
        <ecNumber evidence="2">1.1.1.133</ecNumber>
    </recommendedName>
</protein>
<feature type="domain" description="RmlD-like substrate binding" evidence="3">
    <location>
        <begin position="9"/>
        <end position="278"/>
    </location>
</feature>
<dbReference type="PANTHER" id="PTHR10491:SF4">
    <property type="entry name" value="METHIONINE ADENOSYLTRANSFERASE 2 SUBUNIT BETA"/>
    <property type="match status" value="1"/>
</dbReference>
<keyword evidence="5" id="KW-1185">Reference proteome</keyword>
<dbReference type="NCBIfam" id="TIGR01214">
    <property type="entry name" value="rmlD"/>
    <property type="match status" value="1"/>
</dbReference>
<reference evidence="5" key="1">
    <citation type="journal article" date="2019" name="Int. J. Syst. Evol. Microbiol.">
        <title>The Global Catalogue of Microorganisms (GCM) 10K type strain sequencing project: providing services to taxonomists for standard genome sequencing and annotation.</title>
        <authorList>
            <consortium name="The Broad Institute Genomics Platform"/>
            <consortium name="The Broad Institute Genome Sequencing Center for Infectious Disease"/>
            <person name="Wu L."/>
            <person name="Ma J."/>
        </authorList>
    </citation>
    <scope>NUCLEOTIDE SEQUENCE [LARGE SCALE GENOMIC DNA]</scope>
    <source>
        <strain evidence="5">CGMCC 1.12286</strain>
    </source>
</reference>
<dbReference type="InterPro" id="IPR029903">
    <property type="entry name" value="RmlD-like-bd"/>
</dbReference>
<comment type="caution">
    <text evidence="4">The sequence shown here is derived from an EMBL/GenBank/DDBJ whole genome shotgun (WGS) entry which is preliminary data.</text>
</comment>
<dbReference type="EC" id="1.1.1.133" evidence="2"/>
<dbReference type="RefSeq" id="WP_377941660.1">
    <property type="nucleotide sequence ID" value="NZ_JBHUCX010000014.1"/>
</dbReference>
<evidence type="ECO:0000256" key="2">
    <source>
        <dbReference type="RuleBase" id="RU364082"/>
    </source>
</evidence>
<dbReference type="GO" id="GO:0008831">
    <property type="term" value="F:dTDP-4-dehydrorhamnose reductase activity"/>
    <property type="evidence" value="ECO:0007669"/>
    <property type="project" value="UniProtKB-EC"/>
</dbReference>
<keyword evidence="2 4" id="KW-0560">Oxidoreductase</keyword>
<dbReference type="InterPro" id="IPR036291">
    <property type="entry name" value="NAD(P)-bd_dom_sf"/>
</dbReference>
<comment type="similarity">
    <text evidence="1 2">Belongs to the dTDP-4-dehydrorhamnose reductase family.</text>
</comment>
<evidence type="ECO:0000313" key="4">
    <source>
        <dbReference type="EMBL" id="MFD1674001.1"/>
    </source>
</evidence>
<dbReference type="PANTHER" id="PTHR10491">
    <property type="entry name" value="DTDP-4-DEHYDRORHAMNOSE REDUCTASE"/>
    <property type="match status" value="1"/>
</dbReference>
<accession>A0ABW4JED2</accession>
<evidence type="ECO:0000313" key="5">
    <source>
        <dbReference type="Proteomes" id="UP001597079"/>
    </source>
</evidence>
<sequence length="302" mass="33330">MASSLAKKRFLVTGAGGQLGAQLVQELAYRHGCPVIGWTSQNVSGEMRGNHAYRQVDITDRQAVEQAFHEWQPDCVIHCAAVTNVDLCERDREIAKQVNTTSSAWLAELASRGGAKFAFLSSDYVFDGSDGPYDEDARVNPINYYGVTKAAAEQIICEHLPDALILRTTVLYSNGRHNNFLKWVVTQLQMGAEVRAFTDQYGNPTWVDGLARAILDLIALDCQGIYHVAGPDWVNRYTFALQIATAFGLPAARICPVTAEQLPQTAKRPVRGGFRVAKSLALTEHLYSIDESLQWLRGGERA</sequence>
<dbReference type="SUPFAM" id="SSF51735">
    <property type="entry name" value="NAD(P)-binding Rossmann-fold domains"/>
    <property type="match status" value="1"/>
</dbReference>
<organism evidence="4 5">
    <name type="scientific">Alicyclobacillus fodiniaquatilis</name>
    <dbReference type="NCBI Taxonomy" id="1661150"/>
    <lineage>
        <taxon>Bacteria</taxon>
        <taxon>Bacillati</taxon>
        <taxon>Bacillota</taxon>
        <taxon>Bacilli</taxon>
        <taxon>Bacillales</taxon>
        <taxon>Alicyclobacillaceae</taxon>
        <taxon>Alicyclobacillus</taxon>
    </lineage>
</organism>
<keyword evidence="2" id="KW-0521">NADP</keyword>